<dbReference type="SMART" id="SM00342">
    <property type="entry name" value="HTH_ARAC"/>
    <property type="match status" value="1"/>
</dbReference>
<proteinExistence type="predicted"/>
<evidence type="ECO:0000313" key="6">
    <source>
        <dbReference type="Proteomes" id="UP000007881"/>
    </source>
</evidence>
<keyword evidence="6" id="KW-1185">Reference proteome</keyword>
<accession>I0IBK7</accession>
<sequence>MLETHVPPPRRMADYLWFRVPGRVEGLPFPHFLGRGRDPTGRYRTDRVKQSRMPDKLVLSVALSQGGRGRVAGKESTLPVGGALFHEVNDDDDWFGAGEAGSPLPFDYLGFIFGGARAREMVEDLRAAFPGPYRVDPQSATIRRLIALTRERTHQVTMPGSEGVLLVTEVLALVLAAAESGIKAPQTRQLARDAETLMAERPERDWNVAELADRCGVSREHLSRAFTQRYGVAPRRYLSELRIQKACARLRGTDLPIKNIMLDLGFTSHATFTRAFRRYTHTTPSEYRENRPV</sequence>
<protein>
    <submittedName>
        <fullName evidence="5">Putative AraC family transcriptional regulator</fullName>
    </submittedName>
</protein>
<evidence type="ECO:0000313" key="5">
    <source>
        <dbReference type="EMBL" id="BAM02645.1"/>
    </source>
</evidence>
<dbReference type="Pfam" id="PF12833">
    <property type="entry name" value="HTH_18"/>
    <property type="match status" value="1"/>
</dbReference>
<dbReference type="AlphaFoldDB" id="I0IBK7"/>
<keyword evidence="2" id="KW-0238">DNA-binding</keyword>
<dbReference type="PANTHER" id="PTHR46796:SF13">
    <property type="entry name" value="HTH-TYPE TRANSCRIPTIONAL ACTIVATOR RHAS"/>
    <property type="match status" value="1"/>
</dbReference>
<dbReference type="InterPro" id="IPR009057">
    <property type="entry name" value="Homeodomain-like_sf"/>
</dbReference>
<dbReference type="KEGG" id="phm:PSMK_04860"/>
<organism evidence="5 6">
    <name type="scientific">Phycisphaera mikurensis (strain NBRC 102666 / KCTC 22515 / FYK2301M01)</name>
    <dbReference type="NCBI Taxonomy" id="1142394"/>
    <lineage>
        <taxon>Bacteria</taxon>
        <taxon>Pseudomonadati</taxon>
        <taxon>Planctomycetota</taxon>
        <taxon>Phycisphaerae</taxon>
        <taxon>Phycisphaerales</taxon>
        <taxon>Phycisphaeraceae</taxon>
        <taxon>Phycisphaera</taxon>
    </lineage>
</organism>
<dbReference type="EMBL" id="AP012338">
    <property type="protein sequence ID" value="BAM02645.1"/>
    <property type="molecule type" value="Genomic_DNA"/>
</dbReference>
<keyword evidence="1" id="KW-0805">Transcription regulation</keyword>
<dbReference type="InterPro" id="IPR018060">
    <property type="entry name" value="HTH_AraC"/>
</dbReference>
<dbReference type="InterPro" id="IPR050204">
    <property type="entry name" value="AraC_XylS_family_regulators"/>
</dbReference>
<evidence type="ECO:0000256" key="2">
    <source>
        <dbReference type="ARBA" id="ARBA00023125"/>
    </source>
</evidence>
<evidence type="ECO:0000256" key="1">
    <source>
        <dbReference type="ARBA" id="ARBA00023015"/>
    </source>
</evidence>
<name>I0IBK7_PHYMF</name>
<evidence type="ECO:0000259" key="4">
    <source>
        <dbReference type="PROSITE" id="PS01124"/>
    </source>
</evidence>
<dbReference type="HOGENOM" id="CLU_000445_88_6_0"/>
<dbReference type="InterPro" id="IPR020449">
    <property type="entry name" value="Tscrpt_reg_AraC-type_HTH"/>
</dbReference>
<feature type="domain" description="HTH araC/xylS-type" evidence="4">
    <location>
        <begin position="192"/>
        <end position="290"/>
    </location>
</feature>
<dbReference type="Proteomes" id="UP000007881">
    <property type="component" value="Chromosome"/>
</dbReference>
<keyword evidence="3" id="KW-0804">Transcription</keyword>
<evidence type="ECO:0000256" key="3">
    <source>
        <dbReference type="ARBA" id="ARBA00023163"/>
    </source>
</evidence>
<dbReference type="eggNOG" id="COG2207">
    <property type="taxonomic scope" value="Bacteria"/>
</dbReference>
<dbReference type="GO" id="GO:0043565">
    <property type="term" value="F:sequence-specific DNA binding"/>
    <property type="evidence" value="ECO:0007669"/>
    <property type="project" value="InterPro"/>
</dbReference>
<dbReference type="GO" id="GO:0003700">
    <property type="term" value="F:DNA-binding transcription factor activity"/>
    <property type="evidence" value="ECO:0007669"/>
    <property type="project" value="InterPro"/>
</dbReference>
<gene>
    <name evidence="5" type="ordered locus">PSMK_04860</name>
</gene>
<dbReference type="STRING" id="1142394.PSMK_04860"/>
<dbReference type="PANTHER" id="PTHR46796">
    <property type="entry name" value="HTH-TYPE TRANSCRIPTIONAL ACTIVATOR RHAS-RELATED"/>
    <property type="match status" value="1"/>
</dbReference>
<dbReference type="SUPFAM" id="SSF46689">
    <property type="entry name" value="Homeodomain-like"/>
    <property type="match status" value="2"/>
</dbReference>
<reference evidence="5 6" key="1">
    <citation type="submission" date="2012-02" db="EMBL/GenBank/DDBJ databases">
        <title>Complete genome sequence of Phycisphaera mikurensis NBRC 102666.</title>
        <authorList>
            <person name="Ankai A."/>
            <person name="Hosoyama A."/>
            <person name="Terui Y."/>
            <person name="Sekine M."/>
            <person name="Fukai R."/>
            <person name="Kato Y."/>
            <person name="Nakamura S."/>
            <person name="Yamada-Narita S."/>
            <person name="Kawakoshi A."/>
            <person name="Fukunaga Y."/>
            <person name="Yamazaki S."/>
            <person name="Fujita N."/>
        </authorList>
    </citation>
    <scope>NUCLEOTIDE SEQUENCE [LARGE SCALE GENOMIC DNA]</scope>
    <source>
        <strain evidence="6">NBRC 102666 / KCTC 22515 / FYK2301M01</strain>
    </source>
</reference>
<dbReference type="PROSITE" id="PS01124">
    <property type="entry name" value="HTH_ARAC_FAMILY_2"/>
    <property type="match status" value="1"/>
</dbReference>
<dbReference type="RefSeq" id="WP_014435865.1">
    <property type="nucleotide sequence ID" value="NC_017080.1"/>
</dbReference>
<dbReference type="Gene3D" id="1.10.10.60">
    <property type="entry name" value="Homeodomain-like"/>
    <property type="match status" value="2"/>
</dbReference>
<dbReference type="PRINTS" id="PR00032">
    <property type="entry name" value="HTHARAC"/>
</dbReference>